<name>A0A151AFQ2_9EURY</name>
<evidence type="ECO:0000313" key="1">
    <source>
        <dbReference type="EMBL" id="KYH26481.1"/>
    </source>
</evidence>
<dbReference type="InterPro" id="IPR012675">
    <property type="entry name" value="Beta-grasp_dom_sf"/>
</dbReference>
<dbReference type="InterPro" id="IPR010038">
    <property type="entry name" value="MoaD_arc-typ"/>
</dbReference>
<keyword evidence="2" id="KW-1185">Reference proteome</keyword>
<dbReference type="PATRIC" id="fig|1008153.3.peg.1600"/>
<organism evidence="1 2">
    <name type="scientific">Halalkalicoccus paucihalophilus</name>
    <dbReference type="NCBI Taxonomy" id="1008153"/>
    <lineage>
        <taxon>Archaea</taxon>
        <taxon>Methanobacteriati</taxon>
        <taxon>Methanobacteriota</taxon>
        <taxon>Stenosarchaea group</taxon>
        <taxon>Halobacteria</taxon>
        <taxon>Halobacteriales</taxon>
        <taxon>Halococcaceae</taxon>
        <taxon>Halalkalicoccus</taxon>
    </lineage>
</organism>
<dbReference type="Pfam" id="PF02597">
    <property type="entry name" value="ThiS"/>
    <property type="match status" value="1"/>
</dbReference>
<dbReference type="EMBL" id="LTAZ01000004">
    <property type="protein sequence ID" value="KYH26481.1"/>
    <property type="molecule type" value="Genomic_DNA"/>
</dbReference>
<evidence type="ECO:0000313" key="2">
    <source>
        <dbReference type="Proteomes" id="UP000075321"/>
    </source>
</evidence>
<dbReference type="PANTHER" id="PTHR38031">
    <property type="entry name" value="SULFUR CARRIER PROTEIN SLR0821-RELATED"/>
    <property type="match status" value="1"/>
</dbReference>
<protein>
    <submittedName>
        <fullName evidence="1">Small archaeal modifier protein 1</fullName>
    </submittedName>
</protein>
<dbReference type="InterPro" id="IPR054834">
    <property type="entry name" value="SAMP1_3"/>
</dbReference>
<reference evidence="1 2" key="1">
    <citation type="submission" date="2016-02" db="EMBL/GenBank/DDBJ databases">
        <title>Genome sequence of Halalkalicoccus paucihalophilus DSM 24557.</title>
        <authorList>
            <person name="Poehlein A."/>
            <person name="Daniel R."/>
        </authorList>
    </citation>
    <scope>NUCLEOTIDE SEQUENCE [LARGE SCALE GENOMIC DNA]</scope>
    <source>
        <strain evidence="1 2">DSM 24557</strain>
    </source>
</reference>
<sequence>MEWKLFADLAELAGGKRIAVDAGPGDTVGEALEALLESHPALEERVLDEDGELEDHINLLRNGSNVFTQEGGLGTELEAGDELALFPPVSGGSAPR</sequence>
<dbReference type="InterPro" id="IPR016155">
    <property type="entry name" value="Mopterin_synth/thiamin_S_b"/>
</dbReference>
<dbReference type="NCBIfam" id="NF041918">
    <property type="entry name" value="SAMP1"/>
    <property type="match status" value="1"/>
</dbReference>
<dbReference type="NCBIfam" id="TIGR01687">
    <property type="entry name" value="moaD_arch"/>
    <property type="match status" value="1"/>
</dbReference>
<gene>
    <name evidence="1" type="primary">samp1</name>
    <name evidence="1" type="ORF">HAPAU_15790</name>
</gene>
<dbReference type="InterPro" id="IPR052045">
    <property type="entry name" value="Sulfur_Carrier/Prot_Modifier"/>
</dbReference>
<comment type="caution">
    <text evidence="1">The sequence shown here is derived from an EMBL/GenBank/DDBJ whole genome shotgun (WGS) entry which is preliminary data.</text>
</comment>
<dbReference type="RefSeq" id="WP_066381227.1">
    <property type="nucleotide sequence ID" value="NZ_LTAZ01000004.1"/>
</dbReference>
<accession>A0A151AFQ2</accession>
<dbReference type="OrthoDB" id="98357at2157"/>
<dbReference type="Proteomes" id="UP000075321">
    <property type="component" value="Unassembled WGS sequence"/>
</dbReference>
<dbReference type="InterPro" id="IPR003749">
    <property type="entry name" value="ThiS/MoaD-like"/>
</dbReference>
<dbReference type="AlphaFoldDB" id="A0A151AFQ2"/>
<dbReference type="Gene3D" id="3.10.20.30">
    <property type="match status" value="1"/>
</dbReference>
<dbReference type="SUPFAM" id="SSF54285">
    <property type="entry name" value="MoaD/ThiS"/>
    <property type="match status" value="1"/>
</dbReference>
<dbReference type="CDD" id="cd17505">
    <property type="entry name" value="Ubl_SAMP1_like"/>
    <property type="match status" value="1"/>
</dbReference>
<proteinExistence type="predicted"/>
<dbReference type="PANTHER" id="PTHR38031:SF1">
    <property type="entry name" value="SULFUR CARRIER PROTEIN CYSO"/>
    <property type="match status" value="1"/>
</dbReference>